<dbReference type="PROSITE" id="PS00041">
    <property type="entry name" value="HTH_ARAC_FAMILY_1"/>
    <property type="match status" value="1"/>
</dbReference>
<feature type="domain" description="HTH araC/xylS-type" evidence="5">
    <location>
        <begin position="173"/>
        <end position="271"/>
    </location>
</feature>
<name>A0ABS9Q9D2_9HYPH</name>
<evidence type="ECO:0000256" key="1">
    <source>
        <dbReference type="ARBA" id="ARBA00023015"/>
    </source>
</evidence>
<dbReference type="PRINTS" id="PR00032">
    <property type="entry name" value="HTHARAC"/>
</dbReference>
<dbReference type="Gene3D" id="1.10.10.60">
    <property type="entry name" value="Homeodomain-like"/>
    <property type="match status" value="2"/>
</dbReference>
<evidence type="ECO:0000259" key="5">
    <source>
        <dbReference type="PROSITE" id="PS01124"/>
    </source>
</evidence>
<reference evidence="6 7" key="1">
    <citation type="submission" date="2022-02" db="EMBL/GenBank/DDBJ databases">
        <title>Draft genome sequence of Mezorhizobium retamae strain IRAMC:0171 isolated from Retama raetam nodules.</title>
        <authorList>
            <person name="Bengaied R."/>
            <person name="Sbissi I."/>
            <person name="Huber K."/>
            <person name="Ghodbane F."/>
            <person name="Nouioui I."/>
            <person name="Tarhouni M."/>
            <person name="Gtari M."/>
        </authorList>
    </citation>
    <scope>NUCLEOTIDE SEQUENCE [LARGE SCALE GENOMIC DNA]</scope>
    <source>
        <strain evidence="6 7">IRAMC:0171</strain>
    </source>
</reference>
<evidence type="ECO:0000256" key="4">
    <source>
        <dbReference type="ARBA" id="ARBA00023163"/>
    </source>
</evidence>
<dbReference type="SUPFAM" id="SSF51215">
    <property type="entry name" value="Regulatory protein AraC"/>
    <property type="match status" value="1"/>
</dbReference>
<dbReference type="SUPFAM" id="SSF46689">
    <property type="entry name" value="Homeodomain-like"/>
    <property type="match status" value="2"/>
</dbReference>
<sequence length="283" mass="31094">MSQQVRILAQGSGWSVADIVCTAAVDERPFEEEHGSFCVAAVMRGTFRYRSNQGAAVMTPGSLLLGNAKTCFECGHEHSNGDHCLSFQFSPEALESVMATVPGARHMKFDAPNLPARPELAALLADAEVARSEGDAKELEEVALRLAGATATLTTGSPRRPVKVSQRDEKRVAEAIRLIESQSEEHLSLSDLAGKAATSPYHFLRSFRAIVGLTPYQFLLRTRLHRAAVRLRIAGDAVSRIAFEAGFGDLSTFNRRFRRVMGQTPSEYRLSSRPVPELRRLRV</sequence>
<dbReference type="SMART" id="SM00342">
    <property type="entry name" value="HTH_ARAC"/>
    <property type="match status" value="1"/>
</dbReference>
<dbReference type="InterPro" id="IPR050204">
    <property type="entry name" value="AraC_XylS_family_regulators"/>
</dbReference>
<dbReference type="InterPro" id="IPR020449">
    <property type="entry name" value="Tscrpt_reg_AraC-type_HTH"/>
</dbReference>
<dbReference type="Pfam" id="PF02311">
    <property type="entry name" value="AraC_binding"/>
    <property type="match status" value="1"/>
</dbReference>
<dbReference type="InterPro" id="IPR003313">
    <property type="entry name" value="AraC-bd"/>
</dbReference>
<dbReference type="PROSITE" id="PS01124">
    <property type="entry name" value="HTH_ARAC_FAMILY_2"/>
    <property type="match status" value="1"/>
</dbReference>
<gene>
    <name evidence="6" type="ORF">L4923_03205</name>
</gene>
<dbReference type="Pfam" id="PF12833">
    <property type="entry name" value="HTH_18"/>
    <property type="match status" value="1"/>
</dbReference>
<keyword evidence="7" id="KW-1185">Reference proteome</keyword>
<dbReference type="InterPro" id="IPR009057">
    <property type="entry name" value="Homeodomain-like_sf"/>
</dbReference>
<comment type="caution">
    <text evidence="6">The sequence shown here is derived from an EMBL/GenBank/DDBJ whole genome shotgun (WGS) entry which is preliminary data.</text>
</comment>
<dbReference type="InterPro" id="IPR018062">
    <property type="entry name" value="HTH_AraC-typ_CS"/>
</dbReference>
<proteinExistence type="predicted"/>
<dbReference type="PANTHER" id="PTHR46796">
    <property type="entry name" value="HTH-TYPE TRANSCRIPTIONAL ACTIVATOR RHAS-RELATED"/>
    <property type="match status" value="1"/>
</dbReference>
<protein>
    <submittedName>
        <fullName evidence="6">AraC family transcriptional regulator</fullName>
    </submittedName>
</protein>
<evidence type="ECO:0000313" key="6">
    <source>
        <dbReference type="EMBL" id="MCG7504020.1"/>
    </source>
</evidence>
<evidence type="ECO:0000256" key="2">
    <source>
        <dbReference type="ARBA" id="ARBA00023125"/>
    </source>
</evidence>
<dbReference type="RefSeq" id="WP_239361969.1">
    <property type="nucleotide sequence ID" value="NZ_JAKREW010000001.1"/>
</dbReference>
<keyword evidence="4" id="KW-0804">Transcription</keyword>
<dbReference type="PANTHER" id="PTHR46796:SF14">
    <property type="entry name" value="TRANSCRIPTIONAL REGULATORY PROTEIN"/>
    <property type="match status" value="1"/>
</dbReference>
<dbReference type="EMBL" id="JAKREW010000001">
    <property type="protein sequence ID" value="MCG7504020.1"/>
    <property type="molecule type" value="Genomic_DNA"/>
</dbReference>
<evidence type="ECO:0000313" key="7">
    <source>
        <dbReference type="Proteomes" id="UP001201701"/>
    </source>
</evidence>
<dbReference type="InterPro" id="IPR037923">
    <property type="entry name" value="HTH-like"/>
</dbReference>
<evidence type="ECO:0000256" key="3">
    <source>
        <dbReference type="ARBA" id="ARBA00023159"/>
    </source>
</evidence>
<organism evidence="6 7">
    <name type="scientific">Mesorhizobium retamae</name>
    <dbReference type="NCBI Taxonomy" id="2912854"/>
    <lineage>
        <taxon>Bacteria</taxon>
        <taxon>Pseudomonadati</taxon>
        <taxon>Pseudomonadota</taxon>
        <taxon>Alphaproteobacteria</taxon>
        <taxon>Hyphomicrobiales</taxon>
        <taxon>Phyllobacteriaceae</taxon>
        <taxon>Mesorhizobium</taxon>
    </lineage>
</organism>
<keyword evidence="1" id="KW-0805">Transcription regulation</keyword>
<dbReference type="Proteomes" id="UP001201701">
    <property type="component" value="Unassembled WGS sequence"/>
</dbReference>
<keyword evidence="3" id="KW-0010">Activator</keyword>
<keyword evidence="2" id="KW-0238">DNA-binding</keyword>
<dbReference type="InterPro" id="IPR018060">
    <property type="entry name" value="HTH_AraC"/>
</dbReference>
<accession>A0ABS9Q9D2</accession>